<sequence length="251" mass="27245">MHETIEQALISPRYLAGGGDPAWVTVPLHRACGWSYGHDPLMPRVILTSPDQQATLHIDPDPDEPWWTVRHARSGDQPAWSATFDARTPVEIIAALTDALTAPTPPASGPEPYDVLRRAGWHTAGESLASPDRIAALEHVGEDGPWFADARLDQDEGGLIWRAYLSNTTPQHLVAAFAQALADPTPVRRSPGRVPALARDHALTRTVQLPVGDIAFALEQRIAALAARRTDAASNTPVPKPPRVPAPRRTR</sequence>
<evidence type="ECO:0000313" key="3">
    <source>
        <dbReference type="EMBL" id="TQK98981.1"/>
    </source>
</evidence>
<reference evidence="3 4" key="1">
    <citation type="submission" date="2019-06" db="EMBL/GenBank/DDBJ databases">
        <title>Sequencing the genomes of 1000 actinobacteria strains.</title>
        <authorList>
            <person name="Klenk H.-P."/>
        </authorList>
    </citation>
    <scope>NUCLEOTIDE SEQUENCE [LARGE SCALE GENOMIC DNA]</scope>
    <source>
        <strain evidence="3 4">DSM 41929</strain>
    </source>
</reference>
<dbReference type="Proteomes" id="UP000318103">
    <property type="component" value="Unassembled WGS sequence"/>
</dbReference>
<dbReference type="RefSeq" id="WP_234358002.1">
    <property type="nucleotide sequence ID" value="NZ_JBPJFI010000001.1"/>
</dbReference>
<feature type="domain" description="DUF317" evidence="2">
    <location>
        <begin position="130"/>
        <end position="187"/>
    </location>
</feature>
<accession>A0A542UIT2</accession>
<feature type="compositionally biased region" description="Low complexity" evidence="1">
    <location>
        <begin position="228"/>
        <end position="237"/>
    </location>
</feature>
<dbReference type="InterPro" id="IPR005523">
    <property type="entry name" value="DUF317_SPDY"/>
</dbReference>
<feature type="region of interest" description="Disordered" evidence="1">
    <location>
        <begin position="228"/>
        <end position="251"/>
    </location>
</feature>
<evidence type="ECO:0000259" key="2">
    <source>
        <dbReference type="Pfam" id="PF03771"/>
    </source>
</evidence>
<keyword evidence="4" id="KW-1185">Reference proteome</keyword>
<gene>
    <name evidence="3" type="ORF">FB563_4031</name>
</gene>
<protein>
    <submittedName>
        <fullName evidence="3">Uncharacterized protein DUF317</fullName>
    </submittedName>
</protein>
<comment type="caution">
    <text evidence="3">The sequence shown here is derived from an EMBL/GenBank/DDBJ whole genome shotgun (WGS) entry which is preliminary data.</text>
</comment>
<proteinExistence type="predicted"/>
<dbReference type="EMBL" id="VFNX01000001">
    <property type="protein sequence ID" value="TQK98981.1"/>
    <property type="molecule type" value="Genomic_DNA"/>
</dbReference>
<evidence type="ECO:0000256" key="1">
    <source>
        <dbReference type="SAM" id="MobiDB-lite"/>
    </source>
</evidence>
<feature type="domain" description="DUF317" evidence="2">
    <location>
        <begin position="48"/>
        <end position="105"/>
    </location>
</feature>
<dbReference type="AlphaFoldDB" id="A0A542UIT2"/>
<name>A0A542UIT2_9ACTN</name>
<dbReference type="Pfam" id="PF03771">
    <property type="entry name" value="SPDY"/>
    <property type="match status" value="2"/>
</dbReference>
<organism evidence="3 4">
    <name type="scientific">Streptomyces puniciscabiei</name>
    <dbReference type="NCBI Taxonomy" id="164348"/>
    <lineage>
        <taxon>Bacteria</taxon>
        <taxon>Bacillati</taxon>
        <taxon>Actinomycetota</taxon>
        <taxon>Actinomycetes</taxon>
        <taxon>Kitasatosporales</taxon>
        <taxon>Streptomycetaceae</taxon>
        <taxon>Streptomyces</taxon>
    </lineage>
</organism>
<evidence type="ECO:0000313" key="4">
    <source>
        <dbReference type="Proteomes" id="UP000318103"/>
    </source>
</evidence>